<protein>
    <submittedName>
        <fullName evidence="4">Thioesterase family protein</fullName>
    </submittedName>
</protein>
<evidence type="ECO:0000313" key="4">
    <source>
        <dbReference type="EMBL" id="AEW05245.1"/>
    </source>
</evidence>
<dbReference type="Proteomes" id="UP000005439">
    <property type="component" value="Chromosome"/>
</dbReference>
<feature type="domain" description="Fluoroacetyl-CoA-specific thioesterase-like" evidence="3">
    <location>
        <begin position="20"/>
        <end position="120"/>
    </location>
</feature>
<dbReference type="PANTHER" id="PTHR36934:SF1">
    <property type="entry name" value="THIOESTERASE DOMAIN-CONTAINING PROTEIN"/>
    <property type="match status" value="1"/>
</dbReference>
<dbReference type="InterPro" id="IPR054485">
    <property type="entry name" value="FlK-like_dom"/>
</dbReference>
<dbReference type="PANTHER" id="PTHR36934">
    <property type="entry name" value="BLR0278 PROTEIN"/>
    <property type="match status" value="1"/>
</dbReference>
<reference evidence="4 5" key="2">
    <citation type="journal article" date="2012" name="Stand. Genomic Sci.">
        <title>Complete genome sequence of the moderately thermophilic mineral-sulfide-oxidizing firmicute Sulfobacillus acidophilus type strain (NAL(T)).</title>
        <authorList>
            <person name="Anderson I."/>
            <person name="Chertkov O."/>
            <person name="Chen A."/>
            <person name="Saunders E."/>
            <person name="Lapidus A."/>
            <person name="Nolan M."/>
            <person name="Lucas S."/>
            <person name="Hammon N."/>
            <person name="Deshpande S."/>
            <person name="Cheng J.F."/>
            <person name="Han C."/>
            <person name="Tapia R."/>
            <person name="Goodwin L.A."/>
            <person name="Pitluck S."/>
            <person name="Liolios K."/>
            <person name="Pagani I."/>
            <person name="Ivanova N."/>
            <person name="Mikhailova N."/>
            <person name="Pati A."/>
            <person name="Palaniappan K."/>
            <person name="Land M."/>
            <person name="Pan C."/>
            <person name="Rohde M."/>
            <person name="Pukall R."/>
            <person name="Goker M."/>
            <person name="Detter J.C."/>
            <person name="Woyke T."/>
            <person name="Bristow J."/>
            <person name="Eisen J.A."/>
            <person name="Markowitz V."/>
            <person name="Hugenholtz P."/>
            <person name="Kyrpides N.C."/>
            <person name="Klenk H.P."/>
            <person name="Mavromatis K."/>
        </authorList>
    </citation>
    <scope>NUCLEOTIDE SEQUENCE [LARGE SCALE GENOMIC DNA]</scope>
    <source>
        <strain evidence="5">ATCC 700253 / DSM 10332 / NAL</strain>
    </source>
</reference>
<evidence type="ECO:0000256" key="1">
    <source>
        <dbReference type="PIRSR" id="PIRSR014972-1"/>
    </source>
</evidence>
<feature type="binding site" evidence="2">
    <location>
        <position position="65"/>
    </location>
    <ligand>
        <name>CoA</name>
        <dbReference type="ChEBI" id="CHEBI:57287"/>
    </ligand>
</feature>
<dbReference type="HOGENOM" id="CLU_119426_2_0_9"/>
<name>G8TZK5_SULAD</name>
<sequence>MTQEFLPHVGMEGQWSWVVGHEHSADALGNAGVMVLATPMVLDLMEIASVQAILPALPDDWISLGIHADLRHLQATPLGSRVHATSRVVQVDGQKVTFQVAVFDEWEKVAEGTHTRYCLPRLEFDRRVAAKKVRPKPI</sequence>
<reference evidence="5" key="1">
    <citation type="submission" date="2011-12" db="EMBL/GenBank/DDBJ databases">
        <title>The complete genome of chromosome of Sulfobacillus acidophilus DSM 10332.</title>
        <authorList>
            <person name="Lucas S."/>
            <person name="Han J."/>
            <person name="Lapidus A."/>
            <person name="Bruce D."/>
            <person name="Goodwin L."/>
            <person name="Pitluck S."/>
            <person name="Peters L."/>
            <person name="Kyrpides N."/>
            <person name="Mavromatis K."/>
            <person name="Ivanova N."/>
            <person name="Mikhailova N."/>
            <person name="Chertkov O."/>
            <person name="Saunders E."/>
            <person name="Detter J.C."/>
            <person name="Tapia R."/>
            <person name="Han C."/>
            <person name="Land M."/>
            <person name="Hauser L."/>
            <person name="Markowitz V."/>
            <person name="Cheng J.-F."/>
            <person name="Hugenholtz P."/>
            <person name="Woyke T."/>
            <person name="Wu D."/>
            <person name="Pukall R."/>
            <person name="Gehrich-Schroeter G."/>
            <person name="Schneider S."/>
            <person name="Klenk H.-P."/>
            <person name="Eisen J.A."/>
        </authorList>
    </citation>
    <scope>NUCLEOTIDE SEQUENCE [LARGE SCALE GENOMIC DNA]</scope>
    <source>
        <strain evidence="5">ATCC 700253 / DSM 10332 / NAL</strain>
    </source>
</reference>
<dbReference type="STRING" id="679936.Sulac_1752"/>
<dbReference type="SUPFAM" id="SSF54637">
    <property type="entry name" value="Thioesterase/thiol ester dehydrase-isomerase"/>
    <property type="match status" value="1"/>
</dbReference>
<feature type="binding site" evidence="2">
    <location>
        <position position="116"/>
    </location>
    <ligand>
        <name>substrate</name>
    </ligand>
</feature>
<gene>
    <name evidence="4" type="ordered locus">Sulac_1752</name>
</gene>
<feature type="active site" evidence="1">
    <location>
        <position position="38"/>
    </location>
</feature>
<feature type="active site" evidence="1">
    <location>
        <position position="72"/>
    </location>
</feature>
<dbReference type="AlphaFoldDB" id="G8TZK5"/>
<dbReference type="KEGG" id="sap:Sulac_1752"/>
<dbReference type="PIRSF" id="PIRSF014972">
    <property type="entry name" value="FlK"/>
    <property type="match status" value="1"/>
</dbReference>
<evidence type="ECO:0000313" key="5">
    <source>
        <dbReference type="Proteomes" id="UP000005439"/>
    </source>
</evidence>
<evidence type="ECO:0000259" key="3">
    <source>
        <dbReference type="Pfam" id="PF22636"/>
    </source>
</evidence>
<dbReference type="PATRIC" id="fig|679936.5.peg.1817"/>
<evidence type="ECO:0000256" key="2">
    <source>
        <dbReference type="PIRSR" id="PIRSR014972-2"/>
    </source>
</evidence>
<dbReference type="InterPro" id="IPR025540">
    <property type="entry name" value="FlK"/>
</dbReference>
<feature type="active site" evidence="1">
    <location>
        <position position="46"/>
    </location>
</feature>
<accession>G8TZK5</accession>
<feature type="binding site" evidence="2">
    <location>
        <position position="65"/>
    </location>
    <ligand>
        <name>substrate</name>
    </ligand>
</feature>
<proteinExistence type="predicted"/>
<dbReference type="Gene3D" id="3.10.129.10">
    <property type="entry name" value="Hotdog Thioesterase"/>
    <property type="match status" value="1"/>
</dbReference>
<dbReference type="InterPro" id="IPR029069">
    <property type="entry name" value="HotDog_dom_sf"/>
</dbReference>
<dbReference type="EMBL" id="CP003179">
    <property type="protein sequence ID" value="AEW05245.1"/>
    <property type="molecule type" value="Genomic_DNA"/>
</dbReference>
<dbReference type="Pfam" id="PF22636">
    <property type="entry name" value="FlK"/>
    <property type="match status" value="1"/>
</dbReference>
<keyword evidence="5" id="KW-1185">Reference proteome</keyword>
<organism evidence="4 5">
    <name type="scientific">Sulfobacillus acidophilus (strain ATCC 700253 / DSM 10332 / NAL)</name>
    <dbReference type="NCBI Taxonomy" id="679936"/>
    <lineage>
        <taxon>Bacteria</taxon>
        <taxon>Bacillati</taxon>
        <taxon>Bacillota</taxon>
        <taxon>Clostridia</taxon>
        <taxon>Eubacteriales</taxon>
        <taxon>Clostridiales Family XVII. Incertae Sedis</taxon>
        <taxon>Sulfobacillus</taxon>
    </lineage>
</organism>